<dbReference type="EMBL" id="BMAO01005508">
    <property type="protein sequence ID" value="GFR01853.1"/>
    <property type="molecule type" value="Genomic_DNA"/>
</dbReference>
<accession>A0A8X6IVG0</accession>
<keyword evidence="5 12" id="KW-0812">Transmembrane</keyword>
<sequence>MITEKEKIPVLNISKIDRPFISLENILLEYMKRNITTSLKNVYSVWQAGHAANDSFKINLVILYSEDSILYTVGFWQLLKWALVQYMAVFILISHILKKIKIYLFRKQILSSIVINPIKQKL</sequence>
<keyword evidence="14" id="KW-1185">Reference proteome</keyword>
<evidence type="ECO:0000256" key="4">
    <source>
        <dbReference type="ARBA" id="ARBA00022475"/>
    </source>
</evidence>
<dbReference type="Proteomes" id="UP000887116">
    <property type="component" value="Unassembled WGS sequence"/>
</dbReference>
<evidence type="ECO:0000256" key="2">
    <source>
        <dbReference type="ARBA" id="ARBA00009082"/>
    </source>
</evidence>
<keyword evidence="10" id="KW-0966">Cell projection</keyword>
<evidence type="ECO:0000313" key="13">
    <source>
        <dbReference type="EMBL" id="GFR01853.1"/>
    </source>
</evidence>
<name>A0A8X6IVG0_TRICU</name>
<comment type="function">
    <text evidence="11">Transmembrane component of the tectonic-like complex, a complex localized at the transition zone of primary cilia and acting as a barrier that prevents diffusion of transmembrane proteins between the cilia and plasma membranes. Required for ciliogenesis and sonic hedgehog/SHH signaling.</text>
</comment>
<evidence type="ECO:0000256" key="1">
    <source>
        <dbReference type="ARBA" id="ARBA00004272"/>
    </source>
</evidence>
<evidence type="ECO:0000256" key="5">
    <source>
        <dbReference type="ARBA" id="ARBA00022692"/>
    </source>
</evidence>
<organism evidence="13 14">
    <name type="scientific">Trichonephila clavata</name>
    <name type="common">Joro spider</name>
    <name type="synonym">Nephila clavata</name>
    <dbReference type="NCBI Taxonomy" id="2740835"/>
    <lineage>
        <taxon>Eukaryota</taxon>
        <taxon>Metazoa</taxon>
        <taxon>Ecdysozoa</taxon>
        <taxon>Arthropoda</taxon>
        <taxon>Chelicerata</taxon>
        <taxon>Arachnida</taxon>
        <taxon>Araneae</taxon>
        <taxon>Araneomorphae</taxon>
        <taxon>Entelegynae</taxon>
        <taxon>Araneoidea</taxon>
        <taxon>Nephilidae</taxon>
        <taxon>Trichonephila</taxon>
    </lineage>
</organism>
<evidence type="ECO:0000256" key="8">
    <source>
        <dbReference type="ARBA" id="ARBA00023136"/>
    </source>
</evidence>
<comment type="similarity">
    <text evidence="2">Belongs to the TMEM231 family.</text>
</comment>
<dbReference type="GO" id="GO:0032880">
    <property type="term" value="P:regulation of protein localization"/>
    <property type="evidence" value="ECO:0007669"/>
    <property type="project" value="TreeGrafter"/>
</dbReference>
<dbReference type="GO" id="GO:0035869">
    <property type="term" value="C:ciliary transition zone"/>
    <property type="evidence" value="ECO:0007669"/>
    <property type="project" value="TreeGrafter"/>
</dbReference>
<gene>
    <name evidence="13" type="primary">tmem231</name>
    <name evidence="13" type="ORF">TNCT_490431</name>
</gene>
<evidence type="ECO:0000256" key="12">
    <source>
        <dbReference type="SAM" id="Phobius"/>
    </source>
</evidence>
<dbReference type="OrthoDB" id="426438at2759"/>
<dbReference type="InterPro" id="IPR019306">
    <property type="entry name" value="TMEM231"/>
</dbReference>
<evidence type="ECO:0000256" key="7">
    <source>
        <dbReference type="ARBA" id="ARBA00023069"/>
    </source>
</evidence>
<dbReference type="GO" id="GO:0060170">
    <property type="term" value="C:ciliary membrane"/>
    <property type="evidence" value="ECO:0007669"/>
    <property type="project" value="UniProtKB-SubCell"/>
</dbReference>
<dbReference type="GO" id="GO:0060271">
    <property type="term" value="P:cilium assembly"/>
    <property type="evidence" value="ECO:0007669"/>
    <property type="project" value="TreeGrafter"/>
</dbReference>
<evidence type="ECO:0000256" key="3">
    <source>
        <dbReference type="ARBA" id="ARBA00015087"/>
    </source>
</evidence>
<keyword evidence="7" id="KW-0969">Cilium</keyword>
<dbReference type="AlphaFoldDB" id="A0A8X6IVG0"/>
<evidence type="ECO:0000256" key="9">
    <source>
        <dbReference type="ARBA" id="ARBA00023180"/>
    </source>
</evidence>
<protein>
    <recommendedName>
        <fullName evidence="3">Transmembrane protein 231</fullName>
    </recommendedName>
</protein>
<evidence type="ECO:0000256" key="11">
    <source>
        <dbReference type="ARBA" id="ARBA00024803"/>
    </source>
</evidence>
<keyword evidence="6 12" id="KW-1133">Transmembrane helix</keyword>
<comment type="subcellular location">
    <subcellularLocation>
        <location evidence="1">Cell projection</location>
        <location evidence="1">Cilium membrane</location>
        <topology evidence="1">Multi-pass membrane protein</topology>
    </subcellularLocation>
</comment>
<evidence type="ECO:0000256" key="10">
    <source>
        <dbReference type="ARBA" id="ARBA00023273"/>
    </source>
</evidence>
<keyword evidence="9" id="KW-0325">Glycoprotein</keyword>
<feature type="transmembrane region" description="Helical" evidence="12">
    <location>
        <begin position="78"/>
        <end position="97"/>
    </location>
</feature>
<comment type="caution">
    <text evidence="13">The sequence shown here is derived from an EMBL/GenBank/DDBJ whole genome shotgun (WGS) entry which is preliminary data.</text>
</comment>
<dbReference type="Pfam" id="PF10149">
    <property type="entry name" value="TM231"/>
    <property type="match status" value="1"/>
</dbReference>
<evidence type="ECO:0000313" key="14">
    <source>
        <dbReference type="Proteomes" id="UP000887116"/>
    </source>
</evidence>
<keyword evidence="8 12" id="KW-0472">Membrane</keyword>
<keyword evidence="4" id="KW-1003">Cell membrane</keyword>
<dbReference type="PANTHER" id="PTHR14605:SF1">
    <property type="entry name" value="TRANSMEMBRANE PROTEIN 231"/>
    <property type="match status" value="1"/>
</dbReference>
<proteinExistence type="inferred from homology"/>
<reference evidence="13" key="1">
    <citation type="submission" date="2020-07" db="EMBL/GenBank/DDBJ databases">
        <title>Multicomponent nature underlies the extraordinary mechanical properties of spider dragline silk.</title>
        <authorList>
            <person name="Kono N."/>
            <person name="Nakamura H."/>
            <person name="Mori M."/>
            <person name="Yoshida Y."/>
            <person name="Ohtoshi R."/>
            <person name="Malay A.D."/>
            <person name="Moran D.A.P."/>
            <person name="Tomita M."/>
            <person name="Numata K."/>
            <person name="Arakawa K."/>
        </authorList>
    </citation>
    <scope>NUCLEOTIDE SEQUENCE</scope>
</reference>
<evidence type="ECO:0000256" key="6">
    <source>
        <dbReference type="ARBA" id="ARBA00022989"/>
    </source>
</evidence>
<dbReference type="PANTHER" id="PTHR14605">
    <property type="entry name" value="CHST5 PROTEIN"/>
    <property type="match status" value="1"/>
</dbReference>